<evidence type="ECO:0000259" key="1">
    <source>
        <dbReference type="SMART" id="SM00849"/>
    </source>
</evidence>
<proteinExistence type="predicted"/>
<dbReference type="RefSeq" id="WP_012637408.1">
    <property type="nucleotide sequence ID" value="NC_011901.1"/>
</dbReference>
<dbReference type="eggNOG" id="COG1235">
    <property type="taxonomic scope" value="Bacteria"/>
</dbReference>
<dbReference type="PANTHER" id="PTHR47619">
    <property type="entry name" value="METALLO-HYDROLASE YYCJ-RELATED"/>
    <property type="match status" value="1"/>
</dbReference>
<evidence type="ECO:0000313" key="3">
    <source>
        <dbReference type="Proteomes" id="UP000002383"/>
    </source>
</evidence>
<gene>
    <name evidence="2" type="ordered locus">Tgr7_0829</name>
</gene>
<dbReference type="EMBL" id="CP001339">
    <property type="protein sequence ID" value="ACL71920.1"/>
    <property type="molecule type" value="Genomic_DNA"/>
</dbReference>
<name>B8GN59_THISH</name>
<keyword evidence="3" id="KW-1185">Reference proteome</keyword>
<dbReference type="AlphaFoldDB" id="B8GN59"/>
<accession>B8GN59</accession>
<dbReference type="OrthoDB" id="9803916at2"/>
<sequence length="260" mass="28491">MAGQPVRGIRFASLGSGSRGNCLVVQAGRTRVMVDCGFSVAETERRLARLGLAPEDIDAVLITHEHSDHVGSAAAFSRRHRRQVWLTAGTYDALRDTDFHALRIIHAHEPLALGDLAIDPYPVPHDAREPCQFVLSDGDRRLGLLTDAGSVTPHMRRVLDGCHALLLECNHDVQMLATGPYPESLKRRVGGDYGHLANTQAEALLAEMDTSRLTHLVAMHLSEKNNTEALALEALSRALGCTPQWLDVARQEEGFGWRDA</sequence>
<protein>
    <submittedName>
        <fullName evidence="2">Beta-lactamase domain protein</fullName>
    </submittedName>
</protein>
<dbReference type="InterPro" id="IPR001279">
    <property type="entry name" value="Metallo-B-lactamas"/>
</dbReference>
<dbReference type="Proteomes" id="UP000002383">
    <property type="component" value="Chromosome"/>
</dbReference>
<dbReference type="InterPro" id="IPR052533">
    <property type="entry name" value="WalJ/YycJ-like"/>
</dbReference>
<dbReference type="Pfam" id="PF12706">
    <property type="entry name" value="Lactamase_B_2"/>
    <property type="match status" value="1"/>
</dbReference>
<dbReference type="Gene3D" id="3.60.15.10">
    <property type="entry name" value="Ribonuclease Z/Hydroxyacylglutathione hydrolase-like"/>
    <property type="match status" value="1"/>
</dbReference>
<dbReference type="HOGENOM" id="CLU_073253_1_0_6"/>
<dbReference type="STRING" id="396588.Tgr7_0829"/>
<dbReference type="KEGG" id="tgr:Tgr7_0829"/>
<organism evidence="2 3">
    <name type="scientific">Thioalkalivibrio sulfidiphilus (strain HL-EbGR7)</name>
    <dbReference type="NCBI Taxonomy" id="396588"/>
    <lineage>
        <taxon>Bacteria</taxon>
        <taxon>Pseudomonadati</taxon>
        <taxon>Pseudomonadota</taxon>
        <taxon>Gammaproteobacteria</taxon>
        <taxon>Chromatiales</taxon>
        <taxon>Ectothiorhodospiraceae</taxon>
        <taxon>Thioalkalivibrio</taxon>
    </lineage>
</organism>
<dbReference type="SMART" id="SM00849">
    <property type="entry name" value="Lactamase_B"/>
    <property type="match status" value="1"/>
</dbReference>
<reference evidence="2 3" key="1">
    <citation type="journal article" date="2011" name="Stand. Genomic Sci.">
        <title>Complete genome sequence of 'Thioalkalivibrio sulfidophilus' HL-EbGr7.</title>
        <authorList>
            <person name="Muyzer G."/>
            <person name="Sorokin D.Y."/>
            <person name="Mavromatis K."/>
            <person name="Lapidus A."/>
            <person name="Clum A."/>
            <person name="Ivanova N."/>
            <person name="Pati A."/>
            <person name="d'Haeseleer P."/>
            <person name="Woyke T."/>
            <person name="Kyrpides N.C."/>
        </authorList>
    </citation>
    <scope>NUCLEOTIDE SEQUENCE [LARGE SCALE GENOMIC DNA]</scope>
    <source>
        <strain evidence="2 3">HL-EbGR7</strain>
    </source>
</reference>
<dbReference type="SUPFAM" id="SSF56281">
    <property type="entry name" value="Metallo-hydrolase/oxidoreductase"/>
    <property type="match status" value="1"/>
</dbReference>
<feature type="domain" description="Metallo-beta-lactamase" evidence="1">
    <location>
        <begin position="19"/>
        <end position="193"/>
    </location>
</feature>
<dbReference type="PANTHER" id="PTHR47619:SF1">
    <property type="entry name" value="EXODEOXYRIBONUCLEASE WALJ"/>
    <property type="match status" value="1"/>
</dbReference>
<dbReference type="InterPro" id="IPR036866">
    <property type="entry name" value="RibonucZ/Hydroxyglut_hydro"/>
</dbReference>
<evidence type="ECO:0000313" key="2">
    <source>
        <dbReference type="EMBL" id="ACL71920.1"/>
    </source>
</evidence>